<proteinExistence type="predicted"/>
<dbReference type="EMBL" id="CACVKT020004324">
    <property type="protein sequence ID" value="CAC5389186.1"/>
    <property type="molecule type" value="Genomic_DNA"/>
</dbReference>
<accession>A0A6J8C0P6</accession>
<reference evidence="3 4" key="1">
    <citation type="submission" date="2020-06" db="EMBL/GenBank/DDBJ databases">
        <authorList>
            <person name="Li R."/>
            <person name="Bekaert M."/>
        </authorList>
    </citation>
    <scope>NUCLEOTIDE SEQUENCE [LARGE SCALE GENOMIC DNA]</scope>
    <source>
        <strain evidence="4">wild</strain>
    </source>
</reference>
<dbReference type="Proteomes" id="UP000507470">
    <property type="component" value="Unassembled WGS sequence"/>
</dbReference>
<keyword evidence="1" id="KW-0175">Coiled coil</keyword>
<evidence type="ECO:0000313" key="4">
    <source>
        <dbReference type="Proteomes" id="UP000507470"/>
    </source>
</evidence>
<gene>
    <name evidence="3" type="ORF">MCOR_24385</name>
</gene>
<name>A0A6J8C0P6_MYTCO</name>
<dbReference type="AlphaFoldDB" id="A0A6J8C0P6"/>
<evidence type="ECO:0000313" key="3">
    <source>
        <dbReference type="EMBL" id="CAC5389186.1"/>
    </source>
</evidence>
<sequence length="177" mass="20716">MSNVIKQWEEKFYSIEKSKQELENKLQTELSNMNTKLEQIKSYIQTKEMTDQSKKDENENIDTDKARQIHADTFCKLTQLENLVTEKLEFIEKKCTNFDINSNSDRKHPGKGSYRNNLSNPLIQNVQHDNRGQSETRYFSEQDVVEPNIPRAGSQNNHENNHLWIVGTSVVKDLKKN</sequence>
<evidence type="ECO:0000256" key="2">
    <source>
        <dbReference type="SAM" id="MobiDB-lite"/>
    </source>
</evidence>
<feature type="compositionally biased region" description="Polar residues" evidence="2">
    <location>
        <begin position="114"/>
        <end position="127"/>
    </location>
</feature>
<feature type="region of interest" description="Disordered" evidence="2">
    <location>
        <begin position="99"/>
        <end position="133"/>
    </location>
</feature>
<feature type="coiled-coil region" evidence="1">
    <location>
        <begin position="5"/>
        <end position="39"/>
    </location>
</feature>
<organism evidence="3 4">
    <name type="scientific">Mytilus coruscus</name>
    <name type="common">Sea mussel</name>
    <dbReference type="NCBI Taxonomy" id="42192"/>
    <lineage>
        <taxon>Eukaryota</taxon>
        <taxon>Metazoa</taxon>
        <taxon>Spiralia</taxon>
        <taxon>Lophotrochozoa</taxon>
        <taxon>Mollusca</taxon>
        <taxon>Bivalvia</taxon>
        <taxon>Autobranchia</taxon>
        <taxon>Pteriomorphia</taxon>
        <taxon>Mytilida</taxon>
        <taxon>Mytiloidea</taxon>
        <taxon>Mytilidae</taxon>
        <taxon>Mytilinae</taxon>
        <taxon>Mytilus</taxon>
    </lineage>
</organism>
<protein>
    <submittedName>
        <fullName evidence="3">Uncharacterized protein</fullName>
    </submittedName>
</protein>
<keyword evidence="4" id="KW-1185">Reference proteome</keyword>
<evidence type="ECO:0000256" key="1">
    <source>
        <dbReference type="SAM" id="Coils"/>
    </source>
</evidence>